<dbReference type="NCBIfam" id="TIGR02985">
    <property type="entry name" value="Sig70_bacteroi1"/>
    <property type="match status" value="1"/>
</dbReference>
<dbReference type="RefSeq" id="WP_084185867.1">
    <property type="nucleotide sequence ID" value="NZ_FSRA01000002.1"/>
</dbReference>
<feature type="domain" description="RNA polymerase sigma-70 region 2" evidence="5">
    <location>
        <begin position="17"/>
        <end position="83"/>
    </location>
</feature>
<dbReference type="STRING" id="536979.SAMN04488055_5603"/>
<evidence type="ECO:0000256" key="1">
    <source>
        <dbReference type="ARBA" id="ARBA00010641"/>
    </source>
</evidence>
<protein>
    <submittedName>
        <fullName evidence="7">RNA polymerase sigma-70 factor, ECF subfamily</fullName>
    </submittedName>
</protein>
<dbReference type="Gene3D" id="1.10.10.10">
    <property type="entry name" value="Winged helix-like DNA-binding domain superfamily/Winged helix DNA-binding domain"/>
    <property type="match status" value="1"/>
</dbReference>
<dbReference type="InterPro" id="IPR013324">
    <property type="entry name" value="RNA_pol_sigma_r3/r4-like"/>
</dbReference>
<evidence type="ECO:0000259" key="5">
    <source>
        <dbReference type="Pfam" id="PF04542"/>
    </source>
</evidence>
<dbReference type="Pfam" id="PF04542">
    <property type="entry name" value="Sigma70_r2"/>
    <property type="match status" value="1"/>
</dbReference>
<dbReference type="InterPro" id="IPR013325">
    <property type="entry name" value="RNA_pol_sigma_r2"/>
</dbReference>
<evidence type="ECO:0000256" key="3">
    <source>
        <dbReference type="ARBA" id="ARBA00023082"/>
    </source>
</evidence>
<keyword evidence="8" id="KW-1185">Reference proteome</keyword>
<organism evidence="7 8">
    <name type="scientific">Chitinophaga niabensis</name>
    <dbReference type="NCBI Taxonomy" id="536979"/>
    <lineage>
        <taxon>Bacteria</taxon>
        <taxon>Pseudomonadati</taxon>
        <taxon>Bacteroidota</taxon>
        <taxon>Chitinophagia</taxon>
        <taxon>Chitinophagales</taxon>
        <taxon>Chitinophagaceae</taxon>
        <taxon>Chitinophaga</taxon>
    </lineage>
</organism>
<dbReference type="PANTHER" id="PTHR43133">
    <property type="entry name" value="RNA POLYMERASE ECF-TYPE SIGMA FACTO"/>
    <property type="match status" value="1"/>
</dbReference>
<feature type="domain" description="RNA polymerase sigma factor 70 region 4 type 2" evidence="6">
    <location>
        <begin position="115"/>
        <end position="165"/>
    </location>
</feature>
<dbReference type="GO" id="GO:0006352">
    <property type="term" value="P:DNA-templated transcription initiation"/>
    <property type="evidence" value="ECO:0007669"/>
    <property type="project" value="InterPro"/>
</dbReference>
<evidence type="ECO:0000256" key="2">
    <source>
        <dbReference type="ARBA" id="ARBA00023015"/>
    </source>
</evidence>
<dbReference type="OrthoDB" id="655312at2"/>
<dbReference type="InterPro" id="IPR039425">
    <property type="entry name" value="RNA_pol_sigma-70-like"/>
</dbReference>
<evidence type="ECO:0000313" key="7">
    <source>
        <dbReference type="EMBL" id="SIO54443.1"/>
    </source>
</evidence>
<dbReference type="SUPFAM" id="SSF88659">
    <property type="entry name" value="Sigma3 and sigma4 domains of RNA polymerase sigma factors"/>
    <property type="match status" value="1"/>
</dbReference>
<dbReference type="InterPro" id="IPR013249">
    <property type="entry name" value="RNA_pol_sigma70_r4_t2"/>
</dbReference>
<dbReference type="InterPro" id="IPR014284">
    <property type="entry name" value="RNA_pol_sigma-70_dom"/>
</dbReference>
<reference evidence="7 8" key="1">
    <citation type="submission" date="2016-11" db="EMBL/GenBank/DDBJ databases">
        <authorList>
            <person name="Jaros S."/>
            <person name="Januszkiewicz K."/>
            <person name="Wedrychowicz H."/>
        </authorList>
    </citation>
    <scope>NUCLEOTIDE SEQUENCE [LARGE SCALE GENOMIC DNA]</scope>
    <source>
        <strain evidence="7 8">DSM 24787</strain>
    </source>
</reference>
<dbReference type="InterPro" id="IPR007627">
    <property type="entry name" value="RNA_pol_sigma70_r2"/>
</dbReference>
<dbReference type="AlphaFoldDB" id="A0A1N6KDB4"/>
<dbReference type="PANTHER" id="PTHR43133:SF46">
    <property type="entry name" value="RNA POLYMERASE SIGMA-70 FACTOR ECF SUBFAMILY"/>
    <property type="match status" value="1"/>
</dbReference>
<dbReference type="InterPro" id="IPR014327">
    <property type="entry name" value="RNA_pol_sigma70_bacteroid"/>
</dbReference>
<dbReference type="GO" id="GO:0016987">
    <property type="term" value="F:sigma factor activity"/>
    <property type="evidence" value="ECO:0007669"/>
    <property type="project" value="UniProtKB-KW"/>
</dbReference>
<dbReference type="NCBIfam" id="TIGR02937">
    <property type="entry name" value="sigma70-ECF"/>
    <property type="match status" value="1"/>
</dbReference>
<evidence type="ECO:0000256" key="4">
    <source>
        <dbReference type="ARBA" id="ARBA00023163"/>
    </source>
</evidence>
<gene>
    <name evidence="7" type="ORF">SAMN04488055_5603</name>
</gene>
<dbReference type="SUPFAM" id="SSF88946">
    <property type="entry name" value="Sigma2 domain of RNA polymerase sigma factors"/>
    <property type="match status" value="1"/>
</dbReference>
<evidence type="ECO:0000313" key="8">
    <source>
        <dbReference type="Proteomes" id="UP000185003"/>
    </source>
</evidence>
<dbReference type="GO" id="GO:0003677">
    <property type="term" value="F:DNA binding"/>
    <property type="evidence" value="ECO:0007669"/>
    <property type="project" value="InterPro"/>
</dbReference>
<dbReference type="Gene3D" id="1.10.1740.10">
    <property type="match status" value="1"/>
</dbReference>
<dbReference type="Proteomes" id="UP000185003">
    <property type="component" value="Unassembled WGS sequence"/>
</dbReference>
<proteinExistence type="inferred from homology"/>
<evidence type="ECO:0000259" key="6">
    <source>
        <dbReference type="Pfam" id="PF08281"/>
    </source>
</evidence>
<accession>A0A1N6KDB4</accession>
<comment type="similarity">
    <text evidence="1">Belongs to the sigma-70 factor family. ECF subfamily.</text>
</comment>
<dbReference type="EMBL" id="FSRA01000002">
    <property type="protein sequence ID" value="SIO54443.1"/>
    <property type="molecule type" value="Genomic_DNA"/>
</dbReference>
<name>A0A1N6KDB4_9BACT</name>
<dbReference type="Pfam" id="PF08281">
    <property type="entry name" value="Sigma70_r4_2"/>
    <property type="match status" value="1"/>
</dbReference>
<dbReference type="InterPro" id="IPR036388">
    <property type="entry name" value="WH-like_DNA-bd_sf"/>
</dbReference>
<sequence length="185" mass="21821">MSNQQPNMDQELLFMDIFRKHEGRLYALALKLTKSASHAQDIIQEVFLKLWEQREDIRQIRNMEAWLYRLTENKVIDFLRKAAADERLRETIWNNLPQNAHSTETMVTGNEYDHILQKAIALLPPQRKLIYCLNREAGMNYQEIASELHISRHTVKNQLSSALQTIRSFVIRTTGPLCILFFNFF</sequence>
<keyword evidence="4" id="KW-0804">Transcription</keyword>
<keyword evidence="2" id="KW-0805">Transcription regulation</keyword>
<keyword evidence="3" id="KW-0731">Sigma factor</keyword>